<proteinExistence type="predicted"/>
<sequence>MPITSQHISMSYEEWQCLPYQPGWKYEYFDGCAHITPNHQRAVTQAAVTPRRVTPPCTLRPVLASDEADLLQVYMQAFADNQAFCDYTEARFHEAAQKDLWESFHGRRSPLLSASRVAVDARGGAPELIGAALVSRDAGYGPVLDLIFVLPSWHHRGVGTALASEAVNVLVQDSEQTLTSCYQLANVNSQKWHQGFGFVELPDLRYAQVYLRQAQQELYRCEQSGDIVPETHARLAAEVAHWCDRVEALERIDDEQGFWAVHPRMPHW</sequence>
<dbReference type="SUPFAM" id="SSF55729">
    <property type="entry name" value="Acyl-CoA N-acyltransferases (Nat)"/>
    <property type="match status" value="1"/>
</dbReference>
<evidence type="ECO:0000259" key="1">
    <source>
        <dbReference type="PROSITE" id="PS51186"/>
    </source>
</evidence>
<dbReference type="HOGENOM" id="CLU_093489_0_0_7"/>
<dbReference type="InterPro" id="IPR016181">
    <property type="entry name" value="Acyl_CoA_acyltransferase"/>
</dbReference>
<dbReference type="AlphaFoldDB" id="W4L938"/>
<dbReference type="CDD" id="cd04301">
    <property type="entry name" value="NAT_SF"/>
    <property type="match status" value="1"/>
</dbReference>
<reference evidence="2 3" key="1">
    <citation type="journal article" date="2014" name="Nature">
        <title>An environmental bacterial taxon with a large and distinct metabolic repertoire.</title>
        <authorList>
            <person name="Wilson M.C."/>
            <person name="Mori T."/>
            <person name="Ruckert C."/>
            <person name="Uria A.R."/>
            <person name="Helf M.J."/>
            <person name="Takada K."/>
            <person name="Gernert C."/>
            <person name="Steffens U.A."/>
            <person name="Heycke N."/>
            <person name="Schmitt S."/>
            <person name="Rinke C."/>
            <person name="Helfrich E.J."/>
            <person name="Brachmann A.O."/>
            <person name="Gurgui C."/>
            <person name="Wakimoto T."/>
            <person name="Kracht M."/>
            <person name="Crusemann M."/>
            <person name="Hentschel U."/>
            <person name="Abe I."/>
            <person name="Matsunaga S."/>
            <person name="Kalinowski J."/>
            <person name="Takeyama H."/>
            <person name="Piel J."/>
        </authorList>
    </citation>
    <scope>NUCLEOTIDE SEQUENCE [LARGE SCALE GENOMIC DNA]</scope>
    <source>
        <strain evidence="3">TSY2</strain>
    </source>
</reference>
<organism evidence="2 3">
    <name type="scientific">Candidatus Entotheonella gemina</name>
    <dbReference type="NCBI Taxonomy" id="1429439"/>
    <lineage>
        <taxon>Bacteria</taxon>
        <taxon>Pseudomonadati</taxon>
        <taxon>Nitrospinota/Tectimicrobiota group</taxon>
        <taxon>Candidatus Tectimicrobiota</taxon>
        <taxon>Candidatus Entotheonellia</taxon>
        <taxon>Candidatus Entotheonellales</taxon>
        <taxon>Candidatus Entotheonellaceae</taxon>
        <taxon>Candidatus Entotheonella</taxon>
    </lineage>
</organism>
<dbReference type="Gene3D" id="3.40.630.30">
    <property type="match status" value="1"/>
</dbReference>
<name>W4L938_9BACT</name>
<evidence type="ECO:0000313" key="2">
    <source>
        <dbReference type="EMBL" id="ETW93836.1"/>
    </source>
</evidence>
<gene>
    <name evidence="2" type="ORF">ETSY2_50735</name>
</gene>
<evidence type="ECO:0000313" key="3">
    <source>
        <dbReference type="Proteomes" id="UP000019140"/>
    </source>
</evidence>
<dbReference type="EMBL" id="AZHX01002573">
    <property type="protein sequence ID" value="ETW93836.1"/>
    <property type="molecule type" value="Genomic_DNA"/>
</dbReference>
<dbReference type="GO" id="GO:0016747">
    <property type="term" value="F:acyltransferase activity, transferring groups other than amino-acyl groups"/>
    <property type="evidence" value="ECO:0007669"/>
    <property type="project" value="InterPro"/>
</dbReference>
<dbReference type="Proteomes" id="UP000019140">
    <property type="component" value="Unassembled WGS sequence"/>
</dbReference>
<dbReference type="Pfam" id="PF00583">
    <property type="entry name" value="Acetyltransf_1"/>
    <property type="match status" value="1"/>
</dbReference>
<protein>
    <recommendedName>
        <fullName evidence="1">N-acetyltransferase domain-containing protein</fullName>
    </recommendedName>
</protein>
<accession>W4L938</accession>
<comment type="caution">
    <text evidence="2">The sequence shown here is derived from an EMBL/GenBank/DDBJ whole genome shotgun (WGS) entry which is preliminary data.</text>
</comment>
<feature type="domain" description="N-acetyltransferase" evidence="1">
    <location>
        <begin position="57"/>
        <end position="222"/>
    </location>
</feature>
<dbReference type="InterPro" id="IPR000182">
    <property type="entry name" value="GNAT_dom"/>
</dbReference>
<dbReference type="PROSITE" id="PS51186">
    <property type="entry name" value="GNAT"/>
    <property type="match status" value="1"/>
</dbReference>
<keyword evidence="3" id="KW-1185">Reference proteome</keyword>